<feature type="chain" id="PRO_5043313716" description="Septum formation-related domain-containing protein" evidence="2">
    <location>
        <begin position="23"/>
        <end position="266"/>
    </location>
</feature>
<proteinExistence type="predicted"/>
<dbReference type="RefSeq" id="WP_350270732.1">
    <property type="nucleotide sequence ID" value="NZ_CP158281.1"/>
</dbReference>
<sequence>MKRILGPALVAPVIALILTGCAASPSDDEGSTDVPSPVETVAETTEAPPPLSPGQDITIECHDSESEVFNNFSTPEEAWDSPREERESCGVSYNSQDDLTDDSFFNKYTLTDKEHEAVETAGYDEMKSVDTLYSICAEADMGDLEQYLPWSSSQIDEVNGALVLCPDHPDRKTVVERMAEGQEEEEARDRGEIFNDGTYKVGDDIQPGTYVAETDDAFDGCYWERLDSAGEIIDNNFVNSGFRVEVTISSSDYSFSAEHCGEWKKQ</sequence>
<evidence type="ECO:0000256" key="1">
    <source>
        <dbReference type="SAM" id="MobiDB-lite"/>
    </source>
</evidence>
<protein>
    <recommendedName>
        <fullName evidence="4">Septum formation-related domain-containing protein</fullName>
    </recommendedName>
</protein>
<accession>A0AAU7UMW0</accession>
<name>A0AAU7UMW0_9MICO</name>
<evidence type="ECO:0008006" key="4">
    <source>
        <dbReference type="Google" id="ProtNLM"/>
    </source>
</evidence>
<dbReference type="PROSITE" id="PS51257">
    <property type="entry name" value="PROKAR_LIPOPROTEIN"/>
    <property type="match status" value="1"/>
</dbReference>
<evidence type="ECO:0000313" key="3">
    <source>
        <dbReference type="EMBL" id="XBV89892.1"/>
    </source>
</evidence>
<evidence type="ECO:0000256" key="2">
    <source>
        <dbReference type="SAM" id="SignalP"/>
    </source>
</evidence>
<reference evidence="3" key="1">
    <citation type="submission" date="2024-06" db="EMBL/GenBank/DDBJ databases">
        <title>Brevibacterium koreense sp. nov., isolated from jogae-jeotgal, a Korean fermented seafood.</title>
        <authorList>
            <person name="Whon T.W."/>
            <person name="Nam S."/>
            <person name="Kim Y."/>
        </authorList>
    </citation>
    <scope>NUCLEOTIDE SEQUENCE</scope>
    <source>
        <strain evidence="3">CBA3109</strain>
    </source>
</reference>
<feature type="region of interest" description="Disordered" evidence="1">
    <location>
        <begin position="24"/>
        <end position="54"/>
    </location>
</feature>
<dbReference type="AlphaFoldDB" id="A0AAU7UMW0"/>
<keyword evidence="2" id="KW-0732">Signal</keyword>
<organism evidence="3">
    <name type="scientific">Brevibacterium koreense</name>
    <dbReference type="NCBI Taxonomy" id="3140787"/>
    <lineage>
        <taxon>Bacteria</taxon>
        <taxon>Bacillati</taxon>
        <taxon>Actinomycetota</taxon>
        <taxon>Actinomycetes</taxon>
        <taxon>Micrococcales</taxon>
        <taxon>Brevibacteriaceae</taxon>
        <taxon>Brevibacterium</taxon>
    </lineage>
</organism>
<feature type="signal peptide" evidence="2">
    <location>
        <begin position="1"/>
        <end position="22"/>
    </location>
</feature>
<feature type="region of interest" description="Disordered" evidence="1">
    <location>
        <begin position="74"/>
        <end position="95"/>
    </location>
</feature>
<dbReference type="KEGG" id="bkr:AAFP32_03955"/>
<gene>
    <name evidence="3" type="ORF">AAFP32_03955</name>
</gene>
<dbReference type="EMBL" id="CP158281">
    <property type="protein sequence ID" value="XBV89892.1"/>
    <property type="molecule type" value="Genomic_DNA"/>
</dbReference>